<keyword evidence="2" id="KW-1185">Reference proteome</keyword>
<protein>
    <recommendedName>
        <fullName evidence="3">DUF1476 domain-containing protein</fullName>
    </recommendedName>
</protein>
<evidence type="ECO:0000313" key="1">
    <source>
        <dbReference type="EMBL" id="SFZ80973.1"/>
    </source>
</evidence>
<gene>
    <name evidence="1" type="ORF">SAMN02983003_0238</name>
</gene>
<dbReference type="STRING" id="665118.SAMN02983003_0238"/>
<accession>A0A1K2HU55</accession>
<evidence type="ECO:0000313" key="2">
    <source>
        <dbReference type="Proteomes" id="UP000183447"/>
    </source>
</evidence>
<evidence type="ECO:0008006" key="3">
    <source>
        <dbReference type="Google" id="ProtNLM"/>
    </source>
</evidence>
<dbReference type="Gene3D" id="1.10.790.20">
    <property type="entry name" value="Domain of unknown function DUF1476"/>
    <property type="match status" value="1"/>
</dbReference>
<proteinExistence type="predicted"/>
<dbReference type="EMBL" id="FPKU01000001">
    <property type="protein sequence ID" value="SFZ80973.1"/>
    <property type="molecule type" value="Genomic_DNA"/>
</dbReference>
<organism evidence="1 2">
    <name type="scientific">Devosia enhydra</name>
    <dbReference type="NCBI Taxonomy" id="665118"/>
    <lineage>
        <taxon>Bacteria</taxon>
        <taxon>Pseudomonadati</taxon>
        <taxon>Pseudomonadota</taxon>
        <taxon>Alphaproteobacteria</taxon>
        <taxon>Hyphomicrobiales</taxon>
        <taxon>Devosiaceae</taxon>
        <taxon>Devosia</taxon>
    </lineage>
</organism>
<dbReference type="InterPro" id="IPR038293">
    <property type="entry name" value="ATPase_inh_sub_z_sf"/>
</dbReference>
<dbReference type="Proteomes" id="UP000183447">
    <property type="component" value="Unassembled WGS sequence"/>
</dbReference>
<dbReference type="AlphaFoldDB" id="A0A1K2HU55"/>
<sequence>MLALPRRPMEAETIMVGFDDRKKGQEAKFAHDAELRFKAEARRNKLLGIWAAELMGLSGDAAKAYAAEVVAADFEEAGDEDVFRKVSADIKAKGLSIGDDVVRQKMDQLREVARDQVLSEG</sequence>
<dbReference type="Pfam" id="PF07345">
    <property type="entry name" value="ATPaseInh_sub_z"/>
    <property type="match status" value="1"/>
</dbReference>
<dbReference type="PIRSF" id="PIRSF031780">
    <property type="entry name" value="UCP031780"/>
    <property type="match status" value="1"/>
</dbReference>
<reference evidence="1 2" key="1">
    <citation type="submission" date="2016-11" db="EMBL/GenBank/DDBJ databases">
        <authorList>
            <person name="Jaros S."/>
            <person name="Januszkiewicz K."/>
            <person name="Wedrychowicz H."/>
        </authorList>
    </citation>
    <scope>NUCLEOTIDE SEQUENCE [LARGE SCALE GENOMIC DNA]</scope>
    <source>
        <strain evidence="1 2">ATCC 23634</strain>
    </source>
</reference>
<dbReference type="InterPro" id="IPR009945">
    <property type="entry name" value="ATPase_inh_sub_z"/>
</dbReference>
<name>A0A1K2HU55_9HYPH</name>